<feature type="domain" description="Zeta toxin" evidence="4">
    <location>
        <begin position="31"/>
        <end position="209"/>
    </location>
</feature>
<dbReference type="Gene3D" id="3.40.50.300">
    <property type="entry name" value="P-loop containing nucleotide triphosphate hydrolases"/>
    <property type="match status" value="1"/>
</dbReference>
<proteinExistence type="predicted"/>
<dbReference type="GO" id="GO:0016301">
    <property type="term" value="F:kinase activity"/>
    <property type="evidence" value="ECO:0007669"/>
    <property type="project" value="InterPro"/>
</dbReference>
<reference evidence="5" key="1">
    <citation type="journal article" date="2010" name="PLoS ONE">
        <title>Conjugative plasmids of Neisseria gonorrhoeae.</title>
        <authorList>
            <person name="Pachulec E."/>
            <person name="van der Does C."/>
        </authorList>
    </citation>
    <scope>NUCLEOTIDE SEQUENCE</scope>
    <source>
        <strain evidence="5">5233</strain>
        <plasmid evidence="5">pEP5233</plasmid>
    </source>
</reference>
<dbReference type="InterPro" id="IPR010488">
    <property type="entry name" value="Zeta_toxin_domain"/>
</dbReference>
<dbReference type="SUPFAM" id="SSF52540">
    <property type="entry name" value="P-loop containing nucleoside triphosphate hydrolases"/>
    <property type="match status" value="1"/>
</dbReference>
<accession>D5K9F1</accession>
<evidence type="ECO:0000256" key="2">
    <source>
        <dbReference type="ARBA" id="ARBA00022840"/>
    </source>
</evidence>
<evidence type="ECO:0000259" key="4">
    <source>
        <dbReference type="Pfam" id="PF06414"/>
    </source>
</evidence>
<dbReference type="AlphaFoldDB" id="D5K9F1"/>
<dbReference type="GO" id="GO:0005524">
    <property type="term" value="F:ATP binding"/>
    <property type="evidence" value="ECO:0007669"/>
    <property type="project" value="UniProtKB-KW"/>
</dbReference>
<dbReference type="Pfam" id="PF06414">
    <property type="entry name" value="Zeta_toxin"/>
    <property type="match status" value="1"/>
</dbReference>
<geneLocation type="plasmid" evidence="5">
    <name>pEP5233</name>
</geneLocation>
<keyword evidence="1" id="KW-0547">Nucleotide-binding</keyword>
<keyword evidence="2" id="KW-0067">ATP-binding</keyword>
<keyword evidence="5" id="KW-0614">Plasmid</keyword>
<protein>
    <submittedName>
        <fullName evidence="5">Zeta_3 toxin</fullName>
    </submittedName>
</protein>
<dbReference type="EMBL" id="GU479465">
    <property type="protein sequence ID" value="ADF36624.1"/>
    <property type="molecule type" value="Genomic_DNA"/>
</dbReference>
<dbReference type="InterPro" id="IPR027417">
    <property type="entry name" value="P-loop_NTPase"/>
</dbReference>
<name>D5K9F1_NEIGO</name>
<evidence type="ECO:0000256" key="1">
    <source>
        <dbReference type="ARBA" id="ARBA00022741"/>
    </source>
</evidence>
<evidence type="ECO:0000256" key="3">
    <source>
        <dbReference type="SAM" id="MobiDB-lite"/>
    </source>
</evidence>
<sequence length="403" mass="44852">MSDYQKLSDAGRAEIVAEYMSALLEITQAVDVPQIALVAAQPGAGKSKTADIVKEEFASKGGHIHVDADIMRQKIPVPPGVVYSSQQTQEDAGKLAVGVRKSALENSRNVLEEGTFRNAEAVGMSIKAAREAGLKIEMLAVATAPEESLAGIFKRYEDQYLTKNIQPRFVDEDFHNKAFEGFKNTVATHEAEFDRIRVTNRPGEILYDSLNKQQNKQASAKDAMEFYQQITPERLKQVAQVWDVIQLQADRRSQDPVPNYFDKVKQHREEIYQRVEEIYRQERVVANSEGATLQRKSGDTWQDIEKAEAKGMKAGIHMLGTGETGRIPAKSTVEEIVHKDEASVFQKTDQGLIRHKAVQGMSEGKFSSLSEQVEIGQKVSIKREGNGLSVKASDASVKKTMKR</sequence>
<evidence type="ECO:0000313" key="5">
    <source>
        <dbReference type="EMBL" id="ADF36624.1"/>
    </source>
</evidence>
<organism evidence="5">
    <name type="scientific">Neisseria gonorrhoeae</name>
    <dbReference type="NCBI Taxonomy" id="485"/>
    <lineage>
        <taxon>Bacteria</taxon>
        <taxon>Pseudomonadati</taxon>
        <taxon>Pseudomonadota</taxon>
        <taxon>Betaproteobacteria</taxon>
        <taxon>Neisseriales</taxon>
        <taxon>Neisseriaceae</taxon>
        <taxon>Neisseria</taxon>
    </lineage>
</organism>
<feature type="region of interest" description="Disordered" evidence="3">
    <location>
        <begin position="384"/>
        <end position="403"/>
    </location>
</feature>